<gene>
    <name evidence="2" type="ORF">SAMN05216406_1552</name>
</gene>
<keyword evidence="1" id="KW-1133">Transmembrane helix</keyword>
<name>A0A1H2HLE3_9PROT</name>
<evidence type="ECO:0000256" key="1">
    <source>
        <dbReference type="SAM" id="Phobius"/>
    </source>
</evidence>
<proteinExistence type="predicted"/>
<sequence>MDFIVNRKERITNLDIYMSQISIFLTYIKIQNALQGEKMETKELLKSPQFIIVYAMTLLYTITFSLASIIDPAAKISSGTISQEVIKKEAITRNNPEVTRNNSSG</sequence>
<keyword evidence="1" id="KW-0472">Membrane</keyword>
<dbReference type="EMBL" id="FNLN01000055">
    <property type="protein sequence ID" value="SDU32690.1"/>
    <property type="molecule type" value="Genomic_DNA"/>
</dbReference>
<keyword evidence="1" id="KW-0812">Transmembrane</keyword>
<dbReference type="AlphaFoldDB" id="A0A1H2HLE3"/>
<protein>
    <submittedName>
        <fullName evidence="2">Uncharacterized protein</fullName>
    </submittedName>
</protein>
<keyword evidence="3" id="KW-1185">Reference proteome</keyword>
<accession>A0A1H2HLE3</accession>
<feature type="transmembrane region" description="Helical" evidence="1">
    <location>
        <begin position="50"/>
        <end position="70"/>
    </location>
</feature>
<evidence type="ECO:0000313" key="3">
    <source>
        <dbReference type="Proteomes" id="UP000182882"/>
    </source>
</evidence>
<organism evidence="2 3">
    <name type="scientific">Nitrosomonas ureae</name>
    <dbReference type="NCBI Taxonomy" id="44577"/>
    <lineage>
        <taxon>Bacteria</taxon>
        <taxon>Pseudomonadati</taxon>
        <taxon>Pseudomonadota</taxon>
        <taxon>Betaproteobacteria</taxon>
        <taxon>Nitrosomonadales</taxon>
        <taxon>Nitrosomonadaceae</taxon>
        <taxon>Nitrosomonas</taxon>
    </lineage>
</organism>
<dbReference type="Proteomes" id="UP000182882">
    <property type="component" value="Unassembled WGS sequence"/>
</dbReference>
<reference evidence="3" key="1">
    <citation type="submission" date="2016-10" db="EMBL/GenBank/DDBJ databases">
        <authorList>
            <person name="Varghese N."/>
            <person name="Submissions S."/>
        </authorList>
    </citation>
    <scope>NUCLEOTIDE SEQUENCE [LARGE SCALE GENOMIC DNA]</scope>
    <source>
        <strain evidence="3">Nm10</strain>
    </source>
</reference>
<evidence type="ECO:0000313" key="2">
    <source>
        <dbReference type="EMBL" id="SDU32690.1"/>
    </source>
</evidence>
<dbReference type="RefSeq" id="WP_143023519.1">
    <property type="nucleotide sequence ID" value="NZ_FNLN01000055.1"/>
</dbReference>